<feature type="region of interest" description="Disordered" evidence="1">
    <location>
        <begin position="1"/>
        <end position="37"/>
    </location>
</feature>
<accession>A0AA38PB79</accession>
<dbReference type="EMBL" id="MU806112">
    <property type="protein sequence ID" value="KAJ3839723.1"/>
    <property type="molecule type" value="Genomic_DNA"/>
</dbReference>
<proteinExistence type="predicted"/>
<gene>
    <name evidence="2" type="ORF">F5878DRAFT_677202</name>
</gene>
<evidence type="ECO:0000313" key="2">
    <source>
        <dbReference type="EMBL" id="KAJ3839723.1"/>
    </source>
</evidence>
<protein>
    <submittedName>
        <fullName evidence="2">Uncharacterized protein</fullName>
    </submittedName>
</protein>
<evidence type="ECO:0000313" key="3">
    <source>
        <dbReference type="Proteomes" id="UP001163846"/>
    </source>
</evidence>
<evidence type="ECO:0000256" key="1">
    <source>
        <dbReference type="SAM" id="MobiDB-lite"/>
    </source>
</evidence>
<name>A0AA38PB79_9AGAR</name>
<reference evidence="2" key="1">
    <citation type="submission" date="2022-08" db="EMBL/GenBank/DDBJ databases">
        <authorList>
            <consortium name="DOE Joint Genome Institute"/>
            <person name="Min B."/>
            <person name="Riley R."/>
            <person name="Sierra-Patev S."/>
            <person name="Naranjo-Ortiz M."/>
            <person name="Looney B."/>
            <person name="Konkel Z."/>
            <person name="Slot J.C."/>
            <person name="Sakamoto Y."/>
            <person name="Steenwyk J.L."/>
            <person name="Rokas A."/>
            <person name="Carro J."/>
            <person name="Camarero S."/>
            <person name="Ferreira P."/>
            <person name="Molpeceres G."/>
            <person name="Ruiz-Duenas F.J."/>
            <person name="Serrano A."/>
            <person name="Henrissat B."/>
            <person name="Drula E."/>
            <person name="Hughes K.W."/>
            <person name="Mata J.L."/>
            <person name="Ishikawa N.K."/>
            <person name="Vargas-Isla R."/>
            <person name="Ushijima S."/>
            <person name="Smith C.A."/>
            <person name="Ahrendt S."/>
            <person name="Andreopoulos W."/>
            <person name="He G."/>
            <person name="Labutti K."/>
            <person name="Lipzen A."/>
            <person name="Ng V."/>
            <person name="Sandor L."/>
            <person name="Barry K."/>
            <person name="Martinez A.T."/>
            <person name="Xiao Y."/>
            <person name="Gibbons J.G."/>
            <person name="Terashima K."/>
            <person name="Hibbett D.S."/>
            <person name="Grigoriev I.V."/>
        </authorList>
    </citation>
    <scope>NUCLEOTIDE SEQUENCE</scope>
    <source>
        <strain evidence="2">TFB9207</strain>
    </source>
</reference>
<feature type="compositionally biased region" description="Polar residues" evidence="1">
    <location>
        <begin position="24"/>
        <end position="37"/>
    </location>
</feature>
<dbReference type="Proteomes" id="UP001163846">
    <property type="component" value="Unassembled WGS sequence"/>
</dbReference>
<sequence>MSSNLKRKFSNSSANEEHPRKQRANSTLETVSGGQENHRTQSITNFINILDLSGQNTTASFQLRFDELARYILHDSVIVVQNVQGILATFEVLELEFYLWKAVVHEDPFTHGSVEQAKGGNWYFHRAPQRSHDSGKSAIVSTKGYRGGTRKGLDITIGPAVTVTSPYFFSLPSEDSENCHISSTRGGILLRTLRNTHTNQVISGPSLIVDEILKLTRAKSISDLVENQWKGDISAFRGKEHIVAGESTLYLMSKSPSPQEAQATKIYRSPRVGLGLSHPSVSPSFNHPRVVFLSKPYRYFSHPELLTSNGRPQTFLGVLNSLQAEKPFDTLLGFDQHEFKELLENINTLSGMKLLTTTKYLEYYLGKNCVQSSDLDLSSFIGQSKHDSPSSYLSLIGFLHKNRTSDSEREES</sequence>
<keyword evidence="3" id="KW-1185">Reference proteome</keyword>
<organism evidence="2 3">
    <name type="scientific">Lentinula raphanica</name>
    <dbReference type="NCBI Taxonomy" id="153919"/>
    <lineage>
        <taxon>Eukaryota</taxon>
        <taxon>Fungi</taxon>
        <taxon>Dikarya</taxon>
        <taxon>Basidiomycota</taxon>
        <taxon>Agaricomycotina</taxon>
        <taxon>Agaricomycetes</taxon>
        <taxon>Agaricomycetidae</taxon>
        <taxon>Agaricales</taxon>
        <taxon>Marasmiineae</taxon>
        <taxon>Omphalotaceae</taxon>
        <taxon>Lentinula</taxon>
    </lineage>
</organism>
<dbReference type="AlphaFoldDB" id="A0AA38PB79"/>
<comment type="caution">
    <text evidence="2">The sequence shown here is derived from an EMBL/GenBank/DDBJ whole genome shotgun (WGS) entry which is preliminary data.</text>
</comment>